<dbReference type="GO" id="GO:0003723">
    <property type="term" value="F:RNA binding"/>
    <property type="evidence" value="ECO:0007669"/>
    <property type="project" value="InterPro"/>
</dbReference>
<feature type="region of interest" description="Disordered" evidence="3">
    <location>
        <begin position="1283"/>
        <end position="1323"/>
    </location>
</feature>
<proteinExistence type="inferred from homology"/>
<dbReference type="Proteomes" id="UP000284403">
    <property type="component" value="Unassembled WGS sequence"/>
</dbReference>
<organism evidence="5 6">
    <name type="scientific">Trypanosoma conorhini</name>
    <dbReference type="NCBI Taxonomy" id="83891"/>
    <lineage>
        <taxon>Eukaryota</taxon>
        <taxon>Discoba</taxon>
        <taxon>Euglenozoa</taxon>
        <taxon>Kinetoplastea</taxon>
        <taxon>Metakinetoplastina</taxon>
        <taxon>Trypanosomatida</taxon>
        <taxon>Trypanosomatidae</taxon>
        <taxon>Trypanosoma</taxon>
    </lineage>
</organism>
<evidence type="ECO:0000313" key="6">
    <source>
        <dbReference type="Proteomes" id="UP000284403"/>
    </source>
</evidence>
<dbReference type="SUPFAM" id="SSF55120">
    <property type="entry name" value="Pseudouridine synthase"/>
    <property type="match status" value="1"/>
</dbReference>
<sequence>MKPTLSWRRRLILGMSIEDARSKFDSPESRVALRLAHERYNQGLYHELTLAQRRRNRLPPERRCHLVRHTKPTVKGFQSYIKSCPEDYVVREIWREDDDDEEAALSLHEGGSLAQRSIGDAANAQQAPPQEGQVVGSEGAAAAATAAGMTPPSLPNHVGNQITADFNTYEQHRAVVLQELARVANTLGGDARQQLMERRESGTLLAIRQSSVVDRLVDNVKEAKEKGYTSLSSSSHLLETIKLSTTVCGKKDKELLEAFRSPFIIFPAEEHHISISLWIAGNLIEQEELGTDFPYHIVKHVEPELGEEAALPPPPTSRFPKASIEVYFSPELYQLQQTLGMDGIHALRRFIGRAMKRQHDPLPATPSIVLNMSRGQQEACGLCSGEATQIPWLQLIKAKASTVTGTVLEVSSEEAPTIAAMREAIQLVWRAWGHLVKDLRVHGDLDFLYLSVWPQMETAVATPQQRSIMTCEGRANKKALEKVAPPQGIRQGEKEQQQQPSAGSIRCMGDAVEGLMGGDSSIWKGFNPRKSHAKSVIVPTDFVVVECTLEKKGLPHRLVVEDVVESLTELQRQAMEMQRAAVAQVSGGAEGTETQTDAGCGSGLRPVLYAPNIVVSHAGVIDAAAHSFQRIRIRGSCIAHVESLARALETGAHFTDGDGPGPMYGANPNFSPATAGGGDASLLLPPNLSFSPTHHANPAHALERQLLGHRVPSSYAVQRTASGRFHRYQTLRPLQGLVVDKDEREFWSNHYYRLSDIRLVFHDRVGPAEVANPKGWSSPLKERLLAMSQSRNSKQPSHEESEAVGTAGSDAAEYAEDTAARGKKARKKKPKAKRAASVTLEQVVATLSPEKLFEFLCLDMEVESASCDFRVGDNDGYAYRVKLRRIPQNHLPLVQPAIRSLEEKGFINYFGPQRFASYTKQNMHPGLHLLKGEFRAAASIIVQQFYMDSYHAAEKRRTGTEFAKMYHSKAMGVRLPDPMSLGTARRSIAEHGTALQSILDNALQAAALLGDDEEKASSIDPCEEAFLRVVGPTASLMLVHEFLAFVWNDIVNQRLQRYGTFAILPGDLVRRNPLASPHSKEYKNVVFASRSGIDKGKYTFADVVLPLPGVGIQLPENHTTDLYIVALQRMGILFNPETKQWDIFRPRRGFTGEGAAQRGAGTSSPYHRFSSAFALMEEELGNSTTIVEPIDGCDTDAAGEYAEFAAAADASQLRPDLRQGEVPGNPLGVSVFGFYRHLLINPSPTLRWQMQLDRSAGPQQRWALGVRQAFALPHRDILSATEDGVRHSRQPQQQQLLLGHTPLGDTSSDGTLRRRRSAPPAPYWLSKKDEGSLELSFELPSSVYPGMLLRELTKSDVNSPETVDLDGPVIENRAKSWHSLRADQQATYKRHLAKKRQKLFTSRPRAISVALLHQHIFRSGGMRRSLLPSMRGYDNVSK</sequence>
<dbReference type="PANTHER" id="PTHR13326">
    <property type="entry name" value="TRNA PSEUDOURIDINE SYNTHASE D"/>
    <property type="match status" value="1"/>
</dbReference>
<evidence type="ECO:0000256" key="2">
    <source>
        <dbReference type="ARBA" id="ARBA00023235"/>
    </source>
</evidence>
<reference evidence="5 6" key="1">
    <citation type="journal article" date="2018" name="BMC Genomics">
        <title>Genomic comparison of Trypanosoma conorhini and Trypanosoma rangeli to Trypanosoma cruzi strains of high and low virulence.</title>
        <authorList>
            <person name="Bradwell K.R."/>
            <person name="Koparde V.N."/>
            <person name="Matveyev A.V."/>
            <person name="Serrano M.G."/>
            <person name="Alves J.M."/>
            <person name="Parikh H."/>
            <person name="Huang B."/>
            <person name="Lee V."/>
            <person name="Espinosa-Alvarez O."/>
            <person name="Ortiz P.A."/>
            <person name="Costa-Martins A.G."/>
            <person name="Teixeira M.M."/>
            <person name="Buck G.A."/>
        </authorList>
    </citation>
    <scope>NUCLEOTIDE SEQUENCE [LARGE SCALE GENOMIC DNA]</scope>
    <source>
        <strain evidence="5 6">025E</strain>
    </source>
</reference>
<comment type="similarity">
    <text evidence="1">Belongs to the pseudouridine synthase TruD family.</text>
</comment>
<dbReference type="OrthoDB" id="271869at2759"/>
<evidence type="ECO:0000313" key="5">
    <source>
        <dbReference type="EMBL" id="RNF26683.1"/>
    </source>
</evidence>
<keyword evidence="6" id="KW-1185">Reference proteome</keyword>
<dbReference type="GO" id="GO:0005634">
    <property type="term" value="C:nucleus"/>
    <property type="evidence" value="ECO:0007669"/>
    <property type="project" value="TreeGrafter"/>
</dbReference>
<dbReference type="GO" id="GO:0001522">
    <property type="term" value="P:pseudouridine synthesis"/>
    <property type="evidence" value="ECO:0007669"/>
    <property type="project" value="InterPro"/>
</dbReference>
<comment type="caution">
    <text evidence="5">The sequence shown here is derived from an EMBL/GenBank/DDBJ whole genome shotgun (WGS) entry which is preliminary data.</text>
</comment>
<evidence type="ECO:0000259" key="4">
    <source>
        <dbReference type="PROSITE" id="PS50984"/>
    </source>
</evidence>
<evidence type="ECO:0000256" key="1">
    <source>
        <dbReference type="ARBA" id="ARBA00007953"/>
    </source>
</evidence>
<dbReference type="Gene3D" id="3.30.2350.20">
    <property type="entry name" value="TruD, catalytic domain"/>
    <property type="match status" value="3"/>
</dbReference>
<feature type="compositionally biased region" description="Basic residues" evidence="3">
    <location>
        <begin position="821"/>
        <end position="832"/>
    </location>
</feature>
<evidence type="ECO:0000256" key="3">
    <source>
        <dbReference type="SAM" id="MobiDB-lite"/>
    </source>
</evidence>
<dbReference type="InterPro" id="IPR020103">
    <property type="entry name" value="PsdUridine_synth_cat_dom_sf"/>
</dbReference>
<dbReference type="InterPro" id="IPR011760">
    <property type="entry name" value="PsdUridine_synth_TruD_insert"/>
</dbReference>
<dbReference type="InterPro" id="IPR001656">
    <property type="entry name" value="PsdUridine_synth_TruD"/>
</dbReference>
<dbReference type="PROSITE" id="PS50984">
    <property type="entry name" value="TRUD"/>
    <property type="match status" value="1"/>
</dbReference>
<feature type="region of interest" description="Disordered" evidence="3">
    <location>
        <begin position="483"/>
        <end position="503"/>
    </location>
</feature>
<dbReference type="Pfam" id="PF01142">
    <property type="entry name" value="TruD"/>
    <property type="match status" value="1"/>
</dbReference>
<dbReference type="RefSeq" id="XP_029231889.1">
    <property type="nucleotide sequence ID" value="XM_029368019.1"/>
</dbReference>
<dbReference type="EMBL" id="MKKU01000031">
    <property type="protein sequence ID" value="RNF26683.1"/>
    <property type="molecule type" value="Genomic_DNA"/>
</dbReference>
<feature type="domain" description="TRUD" evidence="4">
    <location>
        <begin position="905"/>
        <end position="1153"/>
    </location>
</feature>
<feature type="region of interest" description="Disordered" evidence="3">
    <location>
        <begin position="787"/>
        <end position="832"/>
    </location>
</feature>
<dbReference type="GeneID" id="40314692"/>
<gene>
    <name evidence="5" type="ORF">Tco025E_01081</name>
</gene>
<dbReference type="InterPro" id="IPR042214">
    <property type="entry name" value="TruD_catalytic"/>
</dbReference>
<accession>A0A3R7NT91</accession>
<keyword evidence="2" id="KW-0413">Isomerase</keyword>
<protein>
    <recommendedName>
        <fullName evidence="4">TRUD domain-containing protein</fullName>
    </recommendedName>
</protein>
<dbReference type="GO" id="GO:0009982">
    <property type="term" value="F:pseudouridine synthase activity"/>
    <property type="evidence" value="ECO:0007669"/>
    <property type="project" value="InterPro"/>
</dbReference>
<name>A0A3R7NT91_9TRYP</name>
<dbReference type="PANTHER" id="PTHR13326:SF27">
    <property type="entry name" value="TRUD DOMAIN-CONTAINING PROTEIN"/>
    <property type="match status" value="1"/>
</dbReference>